<reference evidence="2 3" key="1">
    <citation type="journal article" date="2013" name="BMC Genomics">
        <title>Comparative genomics of parasitic silkworm microsporidia reveal an association between genome expansion and host adaptation.</title>
        <authorList>
            <person name="Pan G."/>
            <person name="Xu J."/>
            <person name="Li T."/>
            <person name="Xia Q."/>
            <person name="Liu S.L."/>
            <person name="Zhang G."/>
            <person name="Li S."/>
            <person name="Li C."/>
            <person name="Liu H."/>
            <person name="Yang L."/>
            <person name="Liu T."/>
            <person name="Zhang X."/>
            <person name="Wu Z."/>
            <person name="Fan W."/>
            <person name="Dang X."/>
            <person name="Xiang H."/>
            <person name="Tao M."/>
            <person name="Li Y."/>
            <person name="Hu J."/>
            <person name="Li Z."/>
            <person name="Lin L."/>
            <person name="Luo J."/>
            <person name="Geng L."/>
            <person name="Wang L."/>
            <person name="Long M."/>
            <person name="Wan Y."/>
            <person name="He N."/>
            <person name="Zhang Z."/>
            <person name="Lu C."/>
            <person name="Keeling P.J."/>
            <person name="Wang J."/>
            <person name="Xiang Z."/>
            <person name="Zhou Z."/>
        </authorList>
    </citation>
    <scope>NUCLEOTIDE SEQUENCE [LARGE SCALE GENOMIC DNA]</scope>
    <source>
        <strain evidence="3">CQ1 / CVCC 102059</strain>
    </source>
</reference>
<dbReference type="HOGENOM" id="CLU_1917641_0_0_1"/>
<proteinExistence type="predicted"/>
<accession>R0MKE2</accession>
<keyword evidence="1" id="KW-0812">Transmembrane</keyword>
<sequence length="132" mass="15826">MDCKILSMFYFMMVALSRRLIIKKSTGLLCLIANSSNILTTKDQLKSETPEERYLRKNKKLTRAEEYELMVKHKKHEEDEELACVFVLGLVLFINWLFIGFGFWYVFGFCCFLYWLLFIKFKNNDFRKCNIC</sequence>
<dbReference type="VEuPathDB" id="MicrosporidiaDB:NBO_16g0001"/>
<dbReference type="AlphaFoldDB" id="R0MKE2"/>
<evidence type="ECO:0000313" key="3">
    <source>
        <dbReference type="Proteomes" id="UP000016927"/>
    </source>
</evidence>
<dbReference type="EMBL" id="KB908924">
    <property type="protein sequence ID" value="EOB14715.1"/>
    <property type="molecule type" value="Genomic_DNA"/>
</dbReference>
<name>R0MKE2_NOSB1</name>
<dbReference type="Proteomes" id="UP000016927">
    <property type="component" value="Unassembled WGS sequence"/>
</dbReference>
<keyword evidence="3" id="KW-1185">Reference proteome</keyword>
<keyword evidence="1" id="KW-1133">Transmembrane helix</keyword>
<gene>
    <name evidence="2" type="ORF">NBO_16g0001</name>
</gene>
<evidence type="ECO:0000256" key="1">
    <source>
        <dbReference type="SAM" id="Phobius"/>
    </source>
</evidence>
<organism evidence="2 3">
    <name type="scientific">Nosema bombycis (strain CQ1 / CVCC 102059)</name>
    <name type="common">Microsporidian parasite</name>
    <name type="synonym">Pebrine of silkworm</name>
    <dbReference type="NCBI Taxonomy" id="578461"/>
    <lineage>
        <taxon>Eukaryota</taxon>
        <taxon>Fungi</taxon>
        <taxon>Fungi incertae sedis</taxon>
        <taxon>Microsporidia</taxon>
        <taxon>Nosematidae</taxon>
        <taxon>Nosema</taxon>
    </lineage>
</organism>
<evidence type="ECO:0000313" key="2">
    <source>
        <dbReference type="EMBL" id="EOB14715.1"/>
    </source>
</evidence>
<protein>
    <submittedName>
        <fullName evidence="2">Uncharacterized protein</fullName>
    </submittedName>
</protein>
<keyword evidence="1" id="KW-0472">Membrane</keyword>
<feature type="transmembrane region" description="Helical" evidence="1">
    <location>
        <begin position="85"/>
        <end position="118"/>
    </location>
</feature>